<evidence type="ECO:0000256" key="3">
    <source>
        <dbReference type="ARBA" id="ARBA00023163"/>
    </source>
</evidence>
<dbReference type="SUPFAM" id="SSF46785">
    <property type="entry name" value="Winged helix' DNA-binding domain"/>
    <property type="match status" value="1"/>
</dbReference>
<dbReference type="PANTHER" id="PTHR44846">
    <property type="entry name" value="MANNOSYL-D-GLYCERATE TRANSPORT/METABOLISM SYSTEM REPRESSOR MNGR-RELATED"/>
    <property type="match status" value="1"/>
</dbReference>
<dbReference type="EMBL" id="CP001826">
    <property type="protein sequence ID" value="ACZ43043.1"/>
    <property type="molecule type" value="Genomic_DNA"/>
</dbReference>
<dbReference type="HOGENOM" id="CLU_063236_8_2_0"/>
<dbReference type="PANTHER" id="PTHR44846:SF1">
    <property type="entry name" value="MANNOSYL-D-GLYCERATE TRANSPORT_METABOLISM SYSTEM REPRESSOR MNGR-RELATED"/>
    <property type="match status" value="1"/>
</dbReference>
<dbReference type="PROSITE" id="PS50949">
    <property type="entry name" value="HTH_GNTR"/>
    <property type="match status" value="1"/>
</dbReference>
<evidence type="ECO:0000259" key="4">
    <source>
        <dbReference type="PROSITE" id="PS50949"/>
    </source>
</evidence>
<dbReference type="Gene3D" id="3.40.1410.10">
    <property type="entry name" value="Chorismate lyase-like"/>
    <property type="match status" value="1"/>
</dbReference>
<accession>D1CH22</accession>
<dbReference type="GO" id="GO:0003677">
    <property type="term" value="F:DNA binding"/>
    <property type="evidence" value="ECO:0007669"/>
    <property type="project" value="UniProtKB-KW"/>
</dbReference>
<dbReference type="KEGG" id="ttr:Tter_2142"/>
<reference evidence="6" key="1">
    <citation type="journal article" date="2010" name="Stand. Genomic Sci.">
        <title>Complete genome sequence of 'Thermobaculum terrenum' type strain (YNP1).</title>
        <authorList>
            <person name="Kiss H."/>
            <person name="Cleland D."/>
            <person name="Lapidus A."/>
            <person name="Lucas S."/>
            <person name="Glavina Del Rio T."/>
            <person name="Nolan M."/>
            <person name="Tice H."/>
            <person name="Han C."/>
            <person name="Goodwin L."/>
            <person name="Pitluck S."/>
            <person name="Liolios K."/>
            <person name="Ivanova N."/>
            <person name="Mavromatis K."/>
            <person name="Ovchinnikova G."/>
            <person name="Pati A."/>
            <person name="Chen A."/>
            <person name="Palaniappan K."/>
            <person name="Land M."/>
            <person name="Hauser L."/>
            <person name="Chang Y."/>
            <person name="Jeffries C."/>
            <person name="Lu M."/>
            <person name="Brettin T."/>
            <person name="Detter J."/>
            <person name="Goker M."/>
            <person name="Tindall B."/>
            <person name="Beck B."/>
            <person name="McDermott T."/>
            <person name="Woyke T."/>
            <person name="Bristow J."/>
            <person name="Eisen J."/>
            <person name="Markowitz V."/>
            <person name="Hugenholtz P."/>
            <person name="Kyrpides N."/>
            <person name="Klenk H."/>
            <person name="Cheng J."/>
        </authorList>
    </citation>
    <scope>NUCLEOTIDE SEQUENCE [LARGE SCALE GENOMIC DNA]</scope>
    <source>
        <strain evidence="6">ATCC BAA-798 / YNP1</strain>
    </source>
</reference>
<dbReference type="InterPro" id="IPR036390">
    <property type="entry name" value="WH_DNA-bd_sf"/>
</dbReference>
<dbReference type="SMART" id="SM00866">
    <property type="entry name" value="UTRA"/>
    <property type="match status" value="1"/>
</dbReference>
<organism evidence="5 6">
    <name type="scientific">Thermobaculum terrenum (strain ATCC BAA-798 / CCMEE 7001 / YNP1)</name>
    <dbReference type="NCBI Taxonomy" id="525904"/>
    <lineage>
        <taxon>Bacteria</taxon>
        <taxon>Bacillati</taxon>
        <taxon>Chloroflexota</taxon>
        <taxon>Chloroflexia</taxon>
        <taxon>Candidatus Thermobaculales</taxon>
        <taxon>Candidatus Thermobaculaceae</taxon>
        <taxon>Thermobaculum</taxon>
    </lineage>
</organism>
<dbReference type="InterPro" id="IPR028978">
    <property type="entry name" value="Chorismate_lyase_/UTRA_dom_sf"/>
</dbReference>
<keyword evidence="3" id="KW-0804">Transcription</keyword>
<evidence type="ECO:0000313" key="6">
    <source>
        <dbReference type="Proteomes" id="UP000000323"/>
    </source>
</evidence>
<proteinExistence type="predicted"/>
<evidence type="ECO:0000256" key="2">
    <source>
        <dbReference type="ARBA" id="ARBA00023125"/>
    </source>
</evidence>
<dbReference type="SMART" id="SM00345">
    <property type="entry name" value="HTH_GNTR"/>
    <property type="match status" value="1"/>
</dbReference>
<keyword evidence="6" id="KW-1185">Reference proteome</keyword>
<feature type="domain" description="HTH gntR-type" evidence="4">
    <location>
        <begin position="10"/>
        <end position="78"/>
    </location>
</feature>
<dbReference type="GO" id="GO:0003700">
    <property type="term" value="F:DNA-binding transcription factor activity"/>
    <property type="evidence" value="ECO:0007669"/>
    <property type="project" value="InterPro"/>
</dbReference>
<dbReference type="GO" id="GO:0045892">
    <property type="term" value="P:negative regulation of DNA-templated transcription"/>
    <property type="evidence" value="ECO:0007669"/>
    <property type="project" value="TreeGrafter"/>
</dbReference>
<dbReference type="Proteomes" id="UP000000323">
    <property type="component" value="Chromosome 2"/>
</dbReference>
<dbReference type="CDD" id="cd07377">
    <property type="entry name" value="WHTH_GntR"/>
    <property type="match status" value="1"/>
</dbReference>
<protein>
    <submittedName>
        <fullName evidence="5">Transcriptional regulator, GntR family</fullName>
    </submittedName>
</protein>
<dbReference type="InterPro" id="IPR050679">
    <property type="entry name" value="Bact_HTH_transcr_reg"/>
</dbReference>
<name>D1CH22_THET1</name>
<dbReference type="STRING" id="525904.Tter_2142"/>
<evidence type="ECO:0000256" key="1">
    <source>
        <dbReference type="ARBA" id="ARBA00023015"/>
    </source>
</evidence>
<sequence>MSSLDKDSPVPLYYQLAELIRESILAGNLRPGDRLPGEREMSEQAGISRMTARQALSYLVREGLVTVRPGVGTFVAEPKRTHPVLHLLGFTEEVLRQGGRAHSRVLEQRVIDAPPYVAAMLGMSDGEAVIKVTRLRYANDDPILLETTYVPQALCPGLEDYDLSNSSIYGLMESRYGLTIAGAHQTIEASVANEYELEQFGLARPIGVIVMEGVTYSEDGKAVEYSKAIYRGDRVKFELQSERARPASDKTTAVVSLLVE</sequence>
<dbReference type="SUPFAM" id="SSF64288">
    <property type="entry name" value="Chorismate lyase-like"/>
    <property type="match status" value="1"/>
</dbReference>
<evidence type="ECO:0000313" key="5">
    <source>
        <dbReference type="EMBL" id="ACZ43043.1"/>
    </source>
</evidence>
<gene>
    <name evidence="5" type="ordered locus">Tter_2142</name>
</gene>
<keyword evidence="2" id="KW-0238">DNA-binding</keyword>
<dbReference type="Pfam" id="PF07702">
    <property type="entry name" value="UTRA"/>
    <property type="match status" value="1"/>
</dbReference>
<keyword evidence="1" id="KW-0805">Transcription regulation</keyword>
<dbReference type="AlphaFoldDB" id="D1CH22"/>
<dbReference type="eggNOG" id="COG2188">
    <property type="taxonomic scope" value="Bacteria"/>
</dbReference>
<dbReference type="InterPro" id="IPR036388">
    <property type="entry name" value="WH-like_DNA-bd_sf"/>
</dbReference>
<dbReference type="PRINTS" id="PR00035">
    <property type="entry name" value="HTHGNTR"/>
</dbReference>
<dbReference type="InterPro" id="IPR000524">
    <property type="entry name" value="Tscrpt_reg_HTH_GntR"/>
</dbReference>
<dbReference type="Pfam" id="PF00392">
    <property type="entry name" value="GntR"/>
    <property type="match status" value="1"/>
</dbReference>
<dbReference type="Gene3D" id="1.10.10.10">
    <property type="entry name" value="Winged helix-like DNA-binding domain superfamily/Winged helix DNA-binding domain"/>
    <property type="match status" value="1"/>
</dbReference>
<dbReference type="InterPro" id="IPR011663">
    <property type="entry name" value="UTRA"/>
</dbReference>